<protein>
    <recommendedName>
        <fullName evidence="19">KRAB domain-containing protein</fullName>
    </recommendedName>
</protein>
<dbReference type="GO" id="GO:0000981">
    <property type="term" value="F:DNA-binding transcription factor activity, RNA polymerase II-specific"/>
    <property type="evidence" value="ECO:0007669"/>
    <property type="project" value="TreeGrafter"/>
</dbReference>
<evidence type="ECO:0000256" key="7">
    <source>
        <dbReference type="ARBA" id="ARBA00022833"/>
    </source>
</evidence>
<dbReference type="Pfam" id="PF01352">
    <property type="entry name" value="KRAB"/>
    <property type="match status" value="1"/>
</dbReference>
<dbReference type="EMBL" id="CABDUW010000737">
    <property type="protein sequence ID" value="VTJ74340.1"/>
    <property type="molecule type" value="Genomic_DNA"/>
</dbReference>
<dbReference type="FunFam" id="3.30.160.60:FF:001498">
    <property type="entry name" value="Zinc finger protein 404"/>
    <property type="match status" value="1"/>
</dbReference>
<dbReference type="FunFam" id="3.30.160.60:FF:000478">
    <property type="entry name" value="Zinc finger protein 133"/>
    <property type="match status" value="1"/>
</dbReference>
<dbReference type="FunFam" id="3.30.160.60:FF:000292">
    <property type="entry name" value="zinc finger protein 619"/>
    <property type="match status" value="1"/>
</dbReference>
<evidence type="ECO:0000256" key="11">
    <source>
        <dbReference type="ARBA" id="ARBA00023242"/>
    </source>
</evidence>
<dbReference type="FunFam" id="3.30.160.60:FF:000016">
    <property type="entry name" value="zinc finger protein 37 homolog"/>
    <property type="match status" value="1"/>
</dbReference>
<dbReference type="InterPro" id="IPR001909">
    <property type="entry name" value="KRAB"/>
</dbReference>
<dbReference type="GO" id="GO:0005634">
    <property type="term" value="C:nucleus"/>
    <property type="evidence" value="ECO:0007669"/>
    <property type="project" value="UniProtKB-SubCell"/>
</dbReference>
<dbReference type="FunFam" id="3.30.160.60:FF:000060">
    <property type="entry name" value="zinc finger protein 436"/>
    <property type="match status" value="1"/>
</dbReference>
<evidence type="ECO:0000256" key="3">
    <source>
        <dbReference type="ARBA" id="ARBA00006991"/>
    </source>
</evidence>
<feature type="domain" description="KRAB" evidence="16">
    <location>
        <begin position="22"/>
        <end position="93"/>
    </location>
</feature>
<gene>
    <name evidence="17" type="ORF">MONAX_5E016213</name>
</gene>
<dbReference type="InterPro" id="IPR013087">
    <property type="entry name" value="Znf_C2H2_type"/>
</dbReference>
<keyword evidence="6 12" id="KW-0863">Zinc-finger</keyword>
<feature type="region of interest" description="Disordered" evidence="13">
    <location>
        <begin position="501"/>
        <end position="528"/>
    </location>
</feature>
<feature type="domain" description="C2H2-type" evidence="14">
    <location>
        <begin position="485"/>
        <end position="512"/>
    </location>
</feature>
<dbReference type="SUPFAM" id="SSF57667">
    <property type="entry name" value="beta-beta-alpha zinc fingers"/>
    <property type="match status" value="5"/>
</dbReference>
<feature type="domain" description="C2H2-type" evidence="14">
    <location>
        <begin position="373"/>
        <end position="400"/>
    </location>
</feature>
<dbReference type="PANTHER" id="PTHR24381:SF390">
    <property type="entry name" value="ZINC FINGER PROTEIN 37 HOMOLOG"/>
    <property type="match status" value="1"/>
</dbReference>
<dbReference type="CDD" id="cd07765">
    <property type="entry name" value="KRAB_A-box"/>
    <property type="match status" value="1"/>
</dbReference>
<dbReference type="InterPro" id="IPR017455">
    <property type="entry name" value="Znf_FYVE-rel"/>
</dbReference>
<dbReference type="PROSITE" id="PS50178">
    <property type="entry name" value="ZF_FYVE"/>
    <property type="match status" value="1"/>
</dbReference>
<feature type="domain" description="C2H2-type" evidence="14">
    <location>
        <begin position="429"/>
        <end position="456"/>
    </location>
</feature>
<dbReference type="PROSITE" id="PS50805">
    <property type="entry name" value="KRAB"/>
    <property type="match status" value="1"/>
</dbReference>
<evidence type="ECO:0000256" key="12">
    <source>
        <dbReference type="PROSITE-ProRule" id="PRU00042"/>
    </source>
</evidence>
<dbReference type="AlphaFoldDB" id="A0A5E4BZC5"/>
<feature type="domain" description="C2H2-type" evidence="14">
    <location>
        <begin position="345"/>
        <end position="372"/>
    </location>
</feature>
<evidence type="ECO:0000256" key="2">
    <source>
        <dbReference type="ARBA" id="ARBA00004123"/>
    </source>
</evidence>
<proteinExistence type="inferred from homology"/>
<feature type="domain" description="C2H2-type" evidence="14">
    <location>
        <begin position="401"/>
        <end position="428"/>
    </location>
</feature>
<dbReference type="InterPro" id="IPR036236">
    <property type="entry name" value="Znf_C2H2_sf"/>
</dbReference>
<accession>A0A5E4BZC5</accession>
<dbReference type="Gene3D" id="3.30.160.60">
    <property type="entry name" value="Classic Zinc Finger"/>
    <property type="match status" value="8"/>
</dbReference>
<keyword evidence="4" id="KW-0479">Metal-binding</keyword>
<name>A0A5E4BZC5_MARMO</name>
<keyword evidence="18" id="KW-1185">Reference proteome</keyword>
<comment type="caution">
    <text evidence="17">The sequence shown here is derived from an EMBL/GenBank/DDBJ whole genome shotgun (WGS) entry which is preliminary data.</text>
</comment>
<evidence type="ECO:0000313" key="17">
    <source>
        <dbReference type="EMBL" id="VTJ74340.1"/>
    </source>
</evidence>
<evidence type="ECO:0000259" key="14">
    <source>
        <dbReference type="PROSITE" id="PS50157"/>
    </source>
</evidence>
<dbReference type="PROSITE" id="PS50157">
    <property type="entry name" value="ZINC_FINGER_C2H2_2"/>
    <property type="match status" value="8"/>
</dbReference>
<dbReference type="FunFam" id="3.30.160.60:FF:002343">
    <property type="entry name" value="Zinc finger protein 33A"/>
    <property type="match status" value="2"/>
</dbReference>
<comment type="function">
    <text evidence="1">May be involved in transcriptional regulation.</text>
</comment>
<evidence type="ECO:0000256" key="6">
    <source>
        <dbReference type="ARBA" id="ARBA00022771"/>
    </source>
</evidence>
<feature type="domain" description="C2H2-type" evidence="14">
    <location>
        <begin position="317"/>
        <end position="344"/>
    </location>
</feature>
<evidence type="ECO:0000259" key="15">
    <source>
        <dbReference type="PROSITE" id="PS50178"/>
    </source>
</evidence>
<dbReference type="Gene3D" id="6.10.140.140">
    <property type="match status" value="1"/>
</dbReference>
<evidence type="ECO:0000259" key="16">
    <source>
        <dbReference type="PROSITE" id="PS50805"/>
    </source>
</evidence>
<feature type="domain" description="FYVE-type" evidence="15">
    <location>
        <begin position="341"/>
        <end position="411"/>
    </location>
</feature>
<keyword evidence="9" id="KW-0238">DNA-binding</keyword>
<dbReference type="PROSITE" id="PS00028">
    <property type="entry name" value="ZINC_FINGER_C2H2_1"/>
    <property type="match status" value="8"/>
</dbReference>
<keyword evidence="8" id="KW-0805">Transcription regulation</keyword>
<dbReference type="Proteomes" id="UP000335636">
    <property type="component" value="Unassembled WGS sequence"/>
</dbReference>
<keyword evidence="5" id="KW-0677">Repeat</keyword>
<dbReference type="FunFam" id="3.30.160.60:FF:001270">
    <property type="entry name" value="zinc finger protein 583 isoform X1"/>
    <property type="match status" value="1"/>
</dbReference>
<evidence type="ECO:0000256" key="1">
    <source>
        <dbReference type="ARBA" id="ARBA00003767"/>
    </source>
</evidence>
<comment type="similarity">
    <text evidence="3">Belongs to the krueppel C2H2-type zinc-finger protein family.</text>
</comment>
<evidence type="ECO:0008006" key="19">
    <source>
        <dbReference type="Google" id="ProtNLM"/>
    </source>
</evidence>
<evidence type="ECO:0000313" key="18">
    <source>
        <dbReference type="Proteomes" id="UP000335636"/>
    </source>
</evidence>
<feature type="domain" description="C2H2-type" evidence="14">
    <location>
        <begin position="289"/>
        <end position="316"/>
    </location>
</feature>
<feature type="domain" description="C2H2-type" evidence="14">
    <location>
        <begin position="457"/>
        <end position="484"/>
    </location>
</feature>
<dbReference type="SMART" id="SM00349">
    <property type="entry name" value="KRAB"/>
    <property type="match status" value="1"/>
</dbReference>
<dbReference type="GO" id="GO:0008270">
    <property type="term" value="F:zinc ion binding"/>
    <property type="evidence" value="ECO:0007669"/>
    <property type="project" value="UniProtKB-KW"/>
</dbReference>
<evidence type="ECO:0000256" key="5">
    <source>
        <dbReference type="ARBA" id="ARBA00022737"/>
    </source>
</evidence>
<evidence type="ECO:0000256" key="9">
    <source>
        <dbReference type="ARBA" id="ARBA00023125"/>
    </source>
</evidence>
<dbReference type="SMART" id="SM00355">
    <property type="entry name" value="ZnF_C2H2"/>
    <property type="match status" value="8"/>
</dbReference>
<reference evidence="17" key="1">
    <citation type="submission" date="2019-04" db="EMBL/GenBank/DDBJ databases">
        <authorList>
            <person name="Alioto T."/>
            <person name="Alioto T."/>
        </authorList>
    </citation>
    <scope>NUCLEOTIDE SEQUENCE [LARGE SCALE GENOMIC DNA]</scope>
</reference>
<sequence length="528" mass="61635">MLPEFSFCVQKQRKLNKSLGLVSFEDVSVDFTWEEWQNLDDAQRTLYRDVMLETYYSLVSLGHCIIKPEVIFKLEQGAEPWMVEEHPNQTLSDVQKVDDQIDRSQESQDRRLWQVVITNSNSSTKERVEVEKQFKLSSRLILNNGNYLETRPEGFNVHQNRLLSREPDTSNVIGKSLRCPQHLGQNQQEEFESCGQVKALNTQVNVLKHERVPMRNTCGEKDCGKGCDGSFFIDGETTQVRKKTFYKKPKRQQVHIGERPSECIKDKETFTSCSDPIIHQRACRGKNLYACNHCEKSFNRKSNLVIHQRIHTGERPYQCHECGRTFSRNCHLREHHKTHTGDKPYKCNECGKTFNHKVGLTVHQRTHTGEKPYECKECGKTFCQKPHLCKHQRIHTGERPYECKECRKSFRVKSKLTEHQRNHTGENLYKCEECRKTFNNRSAFIVHQRTHTGERPYECNVCGKTFSQKGNLGEHQRIHTGEKPYECKECGKVFSHRSNYSKHQLSHVKETPQEHMSVGKSLARSQHP</sequence>
<evidence type="ECO:0000256" key="13">
    <source>
        <dbReference type="SAM" id="MobiDB-lite"/>
    </source>
</evidence>
<keyword evidence="11" id="KW-0539">Nucleus</keyword>
<dbReference type="GO" id="GO:0000977">
    <property type="term" value="F:RNA polymerase II transcription regulatory region sequence-specific DNA binding"/>
    <property type="evidence" value="ECO:0007669"/>
    <property type="project" value="TreeGrafter"/>
</dbReference>
<dbReference type="Pfam" id="PF00096">
    <property type="entry name" value="zf-C2H2"/>
    <property type="match status" value="8"/>
</dbReference>
<evidence type="ECO:0000256" key="8">
    <source>
        <dbReference type="ARBA" id="ARBA00023015"/>
    </source>
</evidence>
<dbReference type="PANTHER" id="PTHR24381">
    <property type="entry name" value="ZINC FINGER PROTEIN"/>
    <property type="match status" value="1"/>
</dbReference>
<keyword evidence="7" id="KW-0862">Zinc</keyword>
<keyword evidence="10" id="KW-0804">Transcription</keyword>
<comment type="subcellular location">
    <subcellularLocation>
        <location evidence="2">Nucleus</location>
    </subcellularLocation>
</comment>
<organism evidence="17 18">
    <name type="scientific">Marmota monax</name>
    <name type="common">Woodchuck</name>
    <dbReference type="NCBI Taxonomy" id="9995"/>
    <lineage>
        <taxon>Eukaryota</taxon>
        <taxon>Metazoa</taxon>
        <taxon>Chordata</taxon>
        <taxon>Craniata</taxon>
        <taxon>Vertebrata</taxon>
        <taxon>Euteleostomi</taxon>
        <taxon>Mammalia</taxon>
        <taxon>Eutheria</taxon>
        <taxon>Euarchontoglires</taxon>
        <taxon>Glires</taxon>
        <taxon>Rodentia</taxon>
        <taxon>Sciuromorpha</taxon>
        <taxon>Sciuridae</taxon>
        <taxon>Xerinae</taxon>
        <taxon>Marmotini</taxon>
        <taxon>Marmota</taxon>
    </lineage>
</organism>
<evidence type="ECO:0000256" key="10">
    <source>
        <dbReference type="ARBA" id="ARBA00023163"/>
    </source>
</evidence>
<dbReference type="SUPFAM" id="SSF109640">
    <property type="entry name" value="KRAB domain (Kruppel-associated box)"/>
    <property type="match status" value="1"/>
</dbReference>
<dbReference type="InterPro" id="IPR036051">
    <property type="entry name" value="KRAB_dom_sf"/>
</dbReference>
<evidence type="ECO:0000256" key="4">
    <source>
        <dbReference type="ARBA" id="ARBA00022723"/>
    </source>
</evidence>